<comment type="caution">
    <text evidence="2">The sequence shown here is derived from an EMBL/GenBank/DDBJ whole genome shotgun (WGS) entry which is preliminary data.</text>
</comment>
<name>A0A9Q3FIM6_9BASI</name>
<proteinExistence type="predicted"/>
<feature type="compositionally biased region" description="Basic and acidic residues" evidence="1">
    <location>
        <begin position="22"/>
        <end position="33"/>
    </location>
</feature>
<evidence type="ECO:0000313" key="2">
    <source>
        <dbReference type="EMBL" id="MBW0540946.1"/>
    </source>
</evidence>
<protein>
    <submittedName>
        <fullName evidence="2">Uncharacterized protein</fullName>
    </submittedName>
</protein>
<accession>A0A9Q3FIM6</accession>
<gene>
    <name evidence="2" type="ORF">O181_080661</name>
</gene>
<reference evidence="2" key="1">
    <citation type="submission" date="2021-03" db="EMBL/GenBank/DDBJ databases">
        <title>Draft genome sequence of rust myrtle Austropuccinia psidii MF-1, a brazilian biotype.</title>
        <authorList>
            <person name="Quecine M.C."/>
            <person name="Pachon D.M.R."/>
            <person name="Bonatelli M.L."/>
            <person name="Correr F.H."/>
            <person name="Franceschini L.M."/>
            <person name="Leite T.F."/>
            <person name="Margarido G.R.A."/>
            <person name="Almeida C.A."/>
            <person name="Ferrarezi J.A."/>
            <person name="Labate C.A."/>
        </authorList>
    </citation>
    <scope>NUCLEOTIDE SEQUENCE</scope>
    <source>
        <strain evidence="2">MF-1</strain>
    </source>
</reference>
<dbReference type="EMBL" id="AVOT02045617">
    <property type="protein sequence ID" value="MBW0540946.1"/>
    <property type="molecule type" value="Genomic_DNA"/>
</dbReference>
<keyword evidence="3" id="KW-1185">Reference proteome</keyword>
<feature type="region of interest" description="Disordered" evidence="1">
    <location>
        <begin position="107"/>
        <end position="185"/>
    </location>
</feature>
<feature type="region of interest" description="Disordered" evidence="1">
    <location>
        <begin position="1"/>
        <end position="64"/>
    </location>
</feature>
<dbReference type="Proteomes" id="UP000765509">
    <property type="component" value="Unassembled WGS sequence"/>
</dbReference>
<dbReference type="AlphaFoldDB" id="A0A9Q3FIM6"/>
<feature type="compositionally biased region" description="Basic and acidic residues" evidence="1">
    <location>
        <begin position="107"/>
        <end position="116"/>
    </location>
</feature>
<evidence type="ECO:0000313" key="3">
    <source>
        <dbReference type="Proteomes" id="UP000765509"/>
    </source>
</evidence>
<feature type="compositionally biased region" description="Low complexity" evidence="1">
    <location>
        <begin position="1"/>
        <end position="17"/>
    </location>
</feature>
<evidence type="ECO:0000256" key="1">
    <source>
        <dbReference type="SAM" id="MobiDB-lite"/>
    </source>
</evidence>
<feature type="compositionally biased region" description="Polar residues" evidence="1">
    <location>
        <begin position="117"/>
        <end position="146"/>
    </location>
</feature>
<feature type="compositionally biased region" description="Polar residues" evidence="1">
    <location>
        <begin position="47"/>
        <end position="59"/>
    </location>
</feature>
<sequence>MPSTKSGASYKPSSSSQKGHRHDYGRSQLDTKGKAAGTATRRLRGHLQTQPDSLPQCTAAQRVPNPCRSVEKLHELIPDCKKDPGSSQHLQVTQWMASIYGKEEYDAFSSRMEEKQPSTTKESATTSPSGQQQQFQHEKAATSSKPGQREGTSHQALQPRLQDFKDSAGCHGESISNGQSHDGITEEGGSQIKIPEMISDIFDSIPELYEAINDVKNNLSAKNETTCNNIKTKNLSLCQINETLIGFEKG</sequence>
<organism evidence="2 3">
    <name type="scientific">Austropuccinia psidii MF-1</name>
    <dbReference type="NCBI Taxonomy" id="1389203"/>
    <lineage>
        <taxon>Eukaryota</taxon>
        <taxon>Fungi</taxon>
        <taxon>Dikarya</taxon>
        <taxon>Basidiomycota</taxon>
        <taxon>Pucciniomycotina</taxon>
        <taxon>Pucciniomycetes</taxon>
        <taxon>Pucciniales</taxon>
        <taxon>Sphaerophragmiaceae</taxon>
        <taxon>Austropuccinia</taxon>
    </lineage>
</organism>